<dbReference type="Proteomes" id="UP000649617">
    <property type="component" value="Unassembled WGS sequence"/>
</dbReference>
<feature type="chain" id="PRO_5032452097" evidence="1">
    <location>
        <begin position="24"/>
        <end position="549"/>
    </location>
</feature>
<feature type="non-terminal residue" evidence="2">
    <location>
        <position position="1"/>
    </location>
</feature>
<accession>A0A812KLT2</accession>
<comment type="caution">
    <text evidence="2">The sequence shown here is derived from an EMBL/GenBank/DDBJ whole genome shotgun (WGS) entry which is preliminary data.</text>
</comment>
<dbReference type="OrthoDB" id="448744at2759"/>
<protein>
    <submittedName>
        <fullName evidence="2">Uncharacterized protein</fullName>
    </submittedName>
</protein>
<evidence type="ECO:0000256" key="1">
    <source>
        <dbReference type="SAM" id="SignalP"/>
    </source>
</evidence>
<dbReference type="AlphaFoldDB" id="A0A812KLT2"/>
<organism evidence="2 3">
    <name type="scientific">Symbiodinium pilosum</name>
    <name type="common">Dinoflagellate</name>
    <dbReference type="NCBI Taxonomy" id="2952"/>
    <lineage>
        <taxon>Eukaryota</taxon>
        <taxon>Sar</taxon>
        <taxon>Alveolata</taxon>
        <taxon>Dinophyceae</taxon>
        <taxon>Suessiales</taxon>
        <taxon>Symbiodiniaceae</taxon>
        <taxon>Symbiodinium</taxon>
    </lineage>
</organism>
<evidence type="ECO:0000313" key="2">
    <source>
        <dbReference type="EMBL" id="CAE7232143.1"/>
    </source>
</evidence>
<reference evidence="2" key="1">
    <citation type="submission" date="2021-02" db="EMBL/GenBank/DDBJ databases">
        <authorList>
            <person name="Dougan E. K."/>
            <person name="Rhodes N."/>
            <person name="Thang M."/>
            <person name="Chan C."/>
        </authorList>
    </citation>
    <scope>NUCLEOTIDE SEQUENCE</scope>
</reference>
<feature type="non-terminal residue" evidence="2">
    <location>
        <position position="549"/>
    </location>
</feature>
<feature type="signal peptide" evidence="1">
    <location>
        <begin position="1"/>
        <end position="23"/>
    </location>
</feature>
<keyword evidence="1" id="KW-0732">Signal</keyword>
<proteinExistence type="predicted"/>
<evidence type="ECO:0000313" key="3">
    <source>
        <dbReference type="Proteomes" id="UP000649617"/>
    </source>
</evidence>
<keyword evidence="3" id="KW-1185">Reference proteome</keyword>
<name>A0A812KLT2_SYMPI</name>
<sequence length="549" mass="61645">KANALYKFMYLLILFCVRHDILISVENPANSHFWAVLAWFAEQDSVQWPPKQLEFISFDACVRGSERPKRTAILGTRGVFARLGVFCDGAHEHAPWRLHFRDGCSMWSTAAEARPLQLAAQGHQSAKFPPLIPEFHRRTATAKGEPKTLKVGYWLVPDQHVAKAKEVGHPFDSVVAVESISVKALEKCMSISDDQLEQQRKLAVLKLKIKARTLEQQEQELHKTFQPWFEKVARKKLLLWESLLKEFDFDDLGVIKFMKEGVPIVGQHHTPGCFKSKLKPALISEEGLRESAEARREAMLLKRHQQEPHVVKSLEATAREEVEMGILEGPMSADEVTATLGHRLWSPIRRFGLDQGSKIRPIDDGRESQTNNAFTSDLKLDLQGIDYMANLAMLILRAEKERSVMKGVLDILGWDFARDSAKGVSFGSVLNVLGVQMDISCLHQGTVVLTNKPERIDKLVAKLKRVEESGSVTLREAQVLLGWFNFASGHAMTLLQTASPRLINCFQDLTPVMRIWTDGSWEDGEGEKALSLVNASVVEPFALDASLIA</sequence>
<gene>
    <name evidence="2" type="ORF">SPIL2461_LOCUS3589</name>
</gene>
<dbReference type="EMBL" id="CAJNIZ010004397">
    <property type="protein sequence ID" value="CAE7232143.1"/>
    <property type="molecule type" value="Genomic_DNA"/>
</dbReference>